<comment type="function">
    <text evidence="2">Catalyzes the condensation of isopentenyl diphosphate (IPP) with allylic pyrophosphates generating different type of terpenoids.</text>
</comment>
<feature type="binding site" evidence="2">
    <location>
        <position position="74"/>
    </location>
    <ligand>
        <name>substrate</name>
    </ligand>
</feature>
<dbReference type="EMBL" id="JACDUS010000002">
    <property type="protein sequence ID" value="MBA2880866.1"/>
    <property type="molecule type" value="Genomic_DNA"/>
</dbReference>
<dbReference type="GO" id="GO:0045547">
    <property type="term" value="F:ditrans,polycis-polyprenyl diphosphate synthase [(2E,6E)-farnesyl diphosphate specific] activity"/>
    <property type="evidence" value="ECO:0007669"/>
    <property type="project" value="TreeGrafter"/>
</dbReference>
<dbReference type="RefSeq" id="WP_181550518.1">
    <property type="nucleotide sequence ID" value="NZ_JACDUS010000002.1"/>
</dbReference>
<dbReference type="PANTHER" id="PTHR10291:SF0">
    <property type="entry name" value="DEHYDRODOLICHYL DIPHOSPHATE SYNTHASE 2"/>
    <property type="match status" value="1"/>
</dbReference>
<comment type="cofactor">
    <cofactor evidence="2">
        <name>Mg(2+)</name>
        <dbReference type="ChEBI" id="CHEBI:18420"/>
    </cofactor>
    <text evidence="2">Binds 2 magnesium ions per subunit.</text>
</comment>
<dbReference type="InterPro" id="IPR001441">
    <property type="entry name" value="UPP_synth-like"/>
</dbReference>
<dbReference type="InterPro" id="IPR036424">
    <property type="entry name" value="UPP_synth-like_sf"/>
</dbReference>
<feature type="binding site" evidence="2">
    <location>
        <position position="38"/>
    </location>
    <ligand>
        <name>substrate</name>
    </ligand>
</feature>
<feature type="binding site" evidence="2">
    <location>
        <position position="212"/>
    </location>
    <ligand>
        <name>Mg(2+)</name>
        <dbReference type="ChEBI" id="CHEBI:18420"/>
    </ligand>
</feature>
<keyword evidence="2" id="KW-0460">Magnesium</keyword>
<feature type="binding site" evidence="2">
    <location>
        <begin position="70"/>
        <end position="72"/>
    </location>
    <ligand>
        <name>substrate</name>
    </ligand>
</feature>
<feature type="binding site" evidence="2">
    <location>
        <position position="42"/>
    </location>
    <ligand>
        <name>substrate</name>
    </ligand>
</feature>
<dbReference type="Pfam" id="PF01255">
    <property type="entry name" value="Prenyltransf"/>
    <property type="match status" value="1"/>
</dbReference>
<sequence>MKSDSAEDMGLDPSRLPVHAAVIMDGNGRWAQKRMLNRVKGHERGADTVRAVVRASREIGIQYLTLYAFSTENWQRPKSEVKALMTLLKRFLASERKEMVENNIQLRVLGQIHHLPEDVREGLTDIMAETSRNDGMCLCLALSYGARSEIVEAARNLARQVKEERMEPEDITEELFSQNLYTHGIPDPELLIRTSGEYRISNFLLWQIAYSEIFVTPTLWPDFTREEFIGILKDFQRRERRFGKVAEK</sequence>
<organism evidence="3 4">
    <name type="scientific">Desulfosalsimonas propionicica</name>
    <dbReference type="NCBI Taxonomy" id="332175"/>
    <lineage>
        <taxon>Bacteria</taxon>
        <taxon>Pseudomonadati</taxon>
        <taxon>Thermodesulfobacteriota</taxon>
        <taxon>Desulfobacteria</taxon>
        <taxon>Desulfobacterales</taxon>
        <taxon>Desulfosalsimonadaceae</taxon>
        <taxon>Desulfosalsimonas</taxon>
    </lineage>
</organism>
<name>A0A7W0HKA5_9BACT</name>
<feature type="binding site" evidence="2">
    <location>
        <position position="25"/>
    </location>
    <ligand>
        <name>Mg(2+)</name>
        <dbReference type="ChEBI" id="CHEBI:18420"/>
    </ligand>
</feature>
<dbReference type="EC" id="2.5.1.-" evidence="2"/>
<feature type="active site" evidence="2">
    <location>
        <position position="25"/>
    </location>
</feature>
<dbReference type="PROSITE" id="PS01066">
    <property type="entry name" value="UPP_SYNTHASE"/>
    <property type="match status" value="1"/>
</dbReference>
<feature type="binding site" evidence="2">
    <location>
        <begin position="26"/>
        <end position="29"/>
    </location>
    <ligand>
        <name>substrate</name>
    </ligand>
</feature>
<comment type="subunit">
    <text evidence="2">Homodimer.</text>
</comment>
<dbReference type="Proteomes" id="UP000525298">
    <property type="component" value="Unassembled WGS sequence"/>
</dbReference>
<accession>A0A7W0HKA5</accession>
<evidence type="ECO:0000313" key="3">
    <source>
        <dbReference type="EMBL" id="MBA2880866.1"/>
    </source>
</evidence>
<dbReference type="GO" id="GO:0000287">
    <property type="term" value="F:magnesium ion binding"/>
    <property type="evidence" value="ECO:0007669"/>
    <property type="project" value="UniProtKB-UniRule"/>
</dbReference>
<keyword evidence="1 2" id="KW-0808">Transferase</keyword>
<evidence type="ECO:0000256" key="1">
    <source>
        <dbReference type="ARBA" id="ARBA00022679"/>
    </source>
</evidence>
<feature type="binding site" evidence="2">
    <location>
        <begin position="199"/>
        <end position="201"/>
    </location>
    <ligand>
        <name>substrate</name>
    </ligand>
</feature>
<evidence type="ECO:0000256" key="2">
    <source>
        <dbReference type="HAMAP-Rule" id="MF_01139"/>
    </source>
</evidence>
<dbReference type="CDD" id="cd00475">
    <property type="entry name" value="Cis_IPPS"/>
    <property type="match status" value="1"/>
</dbReference>
<proteinExistence type="inferred from homology"/>
<dbReference type="NCBIfam" id="NF011405">
    <property type="entry name" value="PRK14830.1"/>
    <property type="match status" value="1"/>
</dbReference>
<dbReference type="GO" id="GO:0016094">
    <property type="term" value="P:polyprenol biosynthetic process"/>
    <property type="evidence" value="ECO:0007669"/>
    <property type="project" value="TreeGrafter"/>
</dbReference>
<dbReference type="NCBIfam" id="TIGR00055">
    <property type="entry name" value="uppS"/>
    <property type="match status" value="1"/>
</dbReference>
<dbReference type="FunFam" id="3.40.1180.10:FF:000001">
    <property type="entry name" value="(2E,6E)-farnesyl-diphosphate-specific ditrans,polycis-undecaprenyl-diphosphate synthase"/>
    <property type="match status" value="1"/>
</dbReference>
<reference evidence="3 4" key="1">
    <citation type="submission" date="2020-07" db="EMBL/GenBank/DDBJ databases">
        <title>Genomic Encyclopedia of Type Strains, Phase IV (KMG-IV): sequencing the most valuable type-strain genomes for metagenomic binning, comparative biology and taxonomic classification.</title>
        <authorList>
            <person name="Goeker M."/>
        </authorList>
    </citation>
    <scope>NUCLEOTIDE SEQUENCE [LARGE SCALE GENOMIC DNA]</scope>
    <source>
        <strain evidence="3 4">DSM 17721</strain>
    </source>
</reference>
<feature type="binding site" evidence="2">
    <location>
        <position position="30"/>
    </location>
    <ligand>
        <name>substrate</name>
    </ligand>
</feature>
<feature type="binding site" evidence="2">
    <location>
        <position position="193"/>
    </location>
    <ligand>
        <name>substrate</name>
    </ligand>
</feature>
<dbReference type="SUPFAM" id="SSF64005">
    <property type="entry name" value="Undecaprenyl diphosphate synthase"/>
    <property type="match status" value="1"/>
</dbReference>
<feature type="binding site" evidence="2">
    <location>
        <position position="76"/>
    </location>
    <ligand>
        <name>substrate</name>
    </ligand>
</feature>
<dbReference type="HAMAP" id="MF_01139">
    <property type="entry name" value="ISPT"/>
    <property type="match status" value="1"/>
</dbReference>
<keyword evidence="4" id="KW-1185">Reference proteome</keyword>
<protein>
    <recommendedName>
        <fullName evidence="2">Isoprenyl transferase</fullName>
        <ecNumber evidence="2">2.5.1.-</ecNumber>
    </recommendedName>
</protein>
<feature type="active site" description="Proton acceptor" evidence="2">
    <location>
        <position position="73"/>
    </location>
</feature>
<comment type="caution">
    <text evidence="3">The sequence shown here is derived from an EMBL/GenBank/DDBJ whole genome shotgun (WGS) entry which is preliminary data.</text>
</comment>
<dbReference type="PANTHER" id="PTHR10291">
    <property type="entry name" value="DEHYDRODOLICHYL DIPHOSPHATE SYNTHASE FAMILY MEMBER"/>
    <property type="match status" value="1"/>
</dbReference>
<dbReference type="Gene3D" id="3.40.1180.10">
    <property type="entry name" value="Decaprenyl diphosphate synthase-like"/>
    <property type="match status" value="1"/>
</dbReference>
<dbReference type="AlphaFoldDB" id="A0A7W0HKA5"/>
<gene>
    <name evidence="3" type="ORF">HNR65_001184</name>
</gene>
<dbReference type="InterPro" id="IPR018520">
    <property type="entry name" value="UPP_synth-like_CS"/>
</dbReference>
<keyword evidence="2" id="KW-0479">Metal-binding</keyword>
<evidence type="ECO:0000313" key="4">
    <source>
        <dbReference type="Proteomes" id="UP000525298"/>
    </source>
</evidence>
<comment type="similarity">
    <text evidence="2">Belongs to the UPP synthase family.</text>
</comment>